<gene>
    <name evidence="1" type="ORF">QFC20_004915</name>
</gene>
<reference evidence="1" key="1">
    <citation type="submission" date="2023-04" db="EMBL/GenBank/DDBJ databases">
        <title>Draft Genome sequencing of Naganishia species isolated from polar environments using Oxford Nanopore Technology.</title>
        <authorList>
            <person name="Leo P."/>
            <person name="Venkateswaran K."/>
        </authorList>
    </citation>
    <scope>NUCLEOTIDE SEQUENCE</scope>
    <source>
        <strain evidence="1">MNA-CCFEE 5262</strain>
    </source>
</reference>
<dbReference type="EMBL" id="JASBWS010000062">
    <property type="protein sequence ID" value="KAJ9102808.1"/>
    <property type="molecule type" value="Genomic_DNA"/>
</dbReference>
<comment type="caution">
    <text evidence="1">The sequence shown here is derived from an EMBL/GenBank/DDBJ whole genome shotgun (WGS) entry which is preliminary data.</text>
</comment>
<sequence length="412" mass="45908">MGTAPPSPGLTAVEDDHTQHIPEHNFKPKPAGHATQPVSANHIDVSTIEKGDTINTHPVTGPVPDPSLDPDAKTGKEHVQLERTNPDLYRKLSGQKYQRRRKEPEELVEWKAVWGGGPGELVEYLGVSLSIANARFPIDHIISWWPSDAYVRVATLQEWGRSKIGSGSQARLGRWDSVCTSFWTLPCVAWIRNRSNDSRAPQRILREETSLPRLLGNIHALSNPGPSPSQPRTARADSPDSWQSRRISRRCWFVGISRVLRDPNTGGVVHDCFDIAEGGYAVGIYTLSSVIGPPVGNALCGFFTQNVGEFNLFWFFLGLFGFHWFVILLLLPETRDIMTRKASTLRKDTGIGNIYAEHELDKKKPSYLWKTALPLTYLSAGINGFAYGMIFLSNEAFPLVFGEGNNGHNWMQ</sequence>
<organism evidence="1 2">
    <name type="scientific">Naganishia adeliensis</name>
    <dbReference type="NCBI Taxonomy" id="92952"/>
    <lineage>
        <taxon>Eukaryota</taxon>
        <taxon>Fungi</taxon>
        <taxon>Dikarya</taxon>
        <taxon>Basidiomycota</taxon>
        <taxon>Agaricomycotina</taxon>
        <taxon>Tremellomycetes</taxon>
        <taxon>Filobasidiales</taxon>
        <taxon>Filobasidiaceae</taxon>
        <taxon>Naganishia</taxon>
    </lineage>
</organism>
<name>A0ACC2VUE3_9TREE</name>
<evidence type="ECO:0000313" key="1">
    <source>
        <dbReference type="EMBL" id="KAJ9102808.1"/>
    </source>
</evidence>
<protein>
    <submittedName>
        <fullName evidence="1">Uncharacterized protein</fullName>
    </submittedName>
</protein>
<dbReference type="Proteomes" id="UP001230649">
    <property type="component" value="Unassembled WGS sequence"/>
</dbReference>
<accession>A0ACC2VUE3</accession>
<evidence type="ECO:0000313" key="2">
    <source>
        <dbReference type="Proteomes" id="UP001230649"/>
    </source>
</evidence>
<keyword evidence="2" id="KW-1185">Reference proteome</keyword>
<proteinExistence type="predicted"/>